<proteinExistence type="predicted"/>
<protein>
    <recommendedName>
        <fullName evidence="4">PKD domain-containing protein</fullName>
    </recommendedName>
</protein>
<dbReference type="Proteomes" id="UP000683429">
    <property type="component" value="Chromosome"/>
</dbReference>
<organism evidence="2 3">
    <name type="scientific">Paenibacillus sophorae</name>
    <dbReference type="NCBI Taxonomy" id="1333845"/>
    <lineage>
        <taxon>Bacteria</taxon>
        <taxon>Bacillati</taxon>
        <taxon>Bacillota</taxon>
        <taxon>Bacilli</taxon>
        <taxon>Bacillales</taxon>
        <taxon>Paenibacillaceae</taxon>
        <taxon>Paenibacillus</taxon>
    </lineage>
</organism>
<sequence>MGVVKERDDKMGSGWRGEKMKRKARATRFLILILSTIIFFVSWPDFFPSKHNVAKALDTDVVHFADIHMSAWSETKQVRPGYLGTATGWFSIDAPETIIKNIVYNKITKVVSYEITPVNYHFKRSMKRDGEYSSSNFTWNMQVDMRDDVDDGPVPWVHVFNWEFPGFATIANLGYSMTPVDFYMYETTDVYKNITEGAYDRFNQKVDNWNYWESPSGVLPNIPTKLKLRIVVSDDQNMGFYGSSWSENFSILKEMEYDLIPNNPPTLSLSTPDGQTLFNDEGRNTLNIEGFVQDPDNNDVTVSAEIPNVFYKKTTIAQAFSNNYFSIGLDTIQDSIPPGDYTIYVKAVDPMNAASSTATLTLRVRQRLKRNVFLLINTPVSDFRTTYSDIEGDAKYTERFRYDQDPNFFDNSMGSISDTGLWRNSPYDSFPLSGLYVASYQPRDTPKWDDRFDEFRMWARDSLTQVRFQVHRKPIALFTAKVVNGGLQLADSSYDLDHTSRTDKGIIDWQWQYRKGEEEIWTDGTPSGALSTSENYTIRLRVRDIDDENNLGVWSDWCVRTVGSASGNLAPVAMFTVTPNQVSYPKATTIEDKSFDPDNDPLDIYEWKVVKDGWQQVWYTYGGAGAPPSMTNFGVGSYQITLKVHDNRGLWSEPFSQYVTVMNHPPAPDFQMPTEVYRDTIINIENKTPDPDEDGDGLSYAWNTRVDGSGYYYSGNSRDQTIKVQNLIDWYGISPKKTISDGWEMRLTASDGSLSANATQTFVVKNHAPTAVISGADTVFVNDTLTYVANDADDDPSDVSSLRYYWRVTAADGSIKMYNTANINVSFAQTGVYTLEHWVVDQVDDKSNVATLIVNVKENLPPSMTLTAPAGTTDNPSIIDAEKEGDPVIQWDYADPENDAQEKYRLDFFTKDGLLAKSVENTDSTGSTRQLKMPDQSFERFLFYSVQGRAFSKNNWSDISNERAFIIDNPPVPGFSLVTDTGKDAILTPIYRTDILQITSTAHDDDQPKGDSLTYKYYLKPSSGAEGLISSSDSFTKQFTTNDTFTIRQVVTDSLGLWREVSHAFIVKNRLPVVNLTFPTSDTAAKPTIASTMTPIMKWSYTDDDGDEQQRYRVRILDAATGSIVVQSGEQASSLKQWTVPAGALVENHKYAVEVEVFDGFDWSTTSPRKYFMVNLLSVKGGVKHTAEWNANRQSYNLKISGDTEQPRGYNIFWAGEKFVLQADATGLPDTIDVTMDGGFTAQLSPSDSDKTFWTGELYDPSFEHLPNGPLTFTFTAKNEYNTKIDKVTVTISENWSQYFRSHRIK</sequence>
<reference evidence="2 3" key="1">
    <citation type="submission" date="2021-06" db="EMBL/GenBank/DDBJ databases">
        <title>Whole genome sequence of Paenibacillus sophorae DSM23020 for comparative genomics.</title>
        <authorList>
            <person name="Kim M.-J."/>
            <person name="Lee G."/>
            <person name="Shin J.-H."/>
        </authorList>
    </citation>
    <scope>NUCLEOTIDE SEQUENCE [LARGE SCALE GENOMIC DNA]</scope>
    <source>
        <strain evidence="2 3">DSM 23020</strain>
    </source>
</reference>
<name>A0ABX8HIA9_9BACL</name>
<keyword evidence="1" id="KW-0812">Transmembrane</keyword>
<keyword evidence="1" id="KW-0472">Membrane</keyword>
<feature type="transmembrane region" description="Helical" evidence="1">
    <location>
        <begin position="26"/>
        <end position="43"/>
    </location>
</feature>
<evidence type="ECO:0000256" key="1">
    <source>
        <dbReference type="SAM" id="Phobius"/>
    </source>
</evidence>
<evidence type="ECO:0008006" key="4">
    <source>
        <dbReference type="Google" id="ProtNLM"/>
    </source>
</evidence>
<dbReference type="Pfam" id="PF25788">
    <property type="entry name" value="Ig_Rha78A_N"/>
    <property type="match status" value="1"/>
</dbReference>
<gene>
    <name evidence="2" type="ORF">KP014_09930</name>
</gene>
<keyword evidence="1" id="KW-1133">Transmembrane helix</keyword>
<dbReference type="EMBL" id="CP076607">
    <property type="protein sequence ID" value="QWU17436.1"/>
    <property type="molecule type" value="Genomic_DNA"/>
</dbReference>
<keyword evidence="3" id="KW-1185">Reference proteome</keyword>
<accession>A0ABX8HIA9</accession>
<dbReference type="RefSeq" id="WP_216700485.1">
    <property type="nucleotide sequence ID" value="NZ_CP076607.1"/>
</dbReference>
<evidence type="ECO:0000313" key="2">
    <source>
        <dbReference type="EMBL" id="QWU17436.1"/>
    </source>
</evidence>
<evidence type="ECO:0000313" key="3">
    <source>
        <dbReference type="Proteomes" id="UP000683429"/>
    </source>
</evidence>